<keyword evidence="4" id="KW-1185">Reference proteome</keyword>
<accession>A0A9W7YJB1</accession>
<feature type="region of interest" description="Disordered" evidence="1">
    <location>
        <begin position="279"/>
        <end position="322"/>
    </location>
</feature>
<feature type="region of interest" description="Disordered" evidence="1">
    <location>
        <begin position="93"/>
        <end position="119"/>
    </location>
</feature>
<evidence type="ECO:0000256" key="1">
    <source>
        <dbReference type="SAM" id="MobiDB-lite"/>
    </source>
</evidence>
<feature type="region of interest" description="Disordered" evidence="1">
    <location>
        <begin position="689"/>
        <end position="799"/>
    </location>
</feature>
<dbReference type="SUPFAM" id="SSF52113">
    <property type="entry name" value="BRCT domain"/>
    <property type="match status" value="1"/>
</dbReference>
<reference evidence="3" key="1">
    <citation type="submission" date="2022-07" db="EMBL/GenBank/DDBJ databases">
        <title>Phylogenomic reconstructions and comparative analyses of Kickxellomycotina fungi.</title>
        <authorList>
            <person name="Reynolds N.K."/>
            <person name="Stajich J.E."/>
            <person name="Barry K."/>
            <person name="Grigoriev I.V."/>
            <person name="Crous P."/>
            <person name="Smith M.E."/>
        </authorList>
    </citation>
    <scope>NUCLEOTIDE SEQUENCE</scope>
    <source>
        <strain evidence="3">BCRC 34381</strain>
    </source>
</reference>
<feature type="compositionally biased region" description="Low complexity" evidence="1">
    <location>
        <begin position="710"/>
        <end position="727"/>
    </location>
</feature>
<dbReference type="Proteomes" id="UP001143981">
    <property type="component" value="Unassembled WGS sequence"/>
</dbReference>
<proteinExistence type="predicted"/>
<evidence type="ECO:0000259" key="2">
    <source>
        <dbReference type="PROSITE" id="PS50172"/>
    </source>
</evidence>
<feature type="compositionally biased region" description="Polar residues" evidence="1">
    <location>
        <begin position="625"/>
        <end position="635"/>
    </location>
</feature>
<evidence type="ECO:0000313" key="4">
    <source>
        <dbReference type="Proteomes" id="UP001143981"/>
    </source>
</evidence>
<evidence type="ECO:0000313" key="3">
    <source>
        <dbReference type="EMBL" id="KAJ1736226.1"/>
    </source>
</evidence>
<feature type="region of interest" description="Disordered" evidence="1">
    <location>
        <begin position="220"/>
        <end position="263"/>
    </location>
</feature>
<feature type="compositionally biased region" description="Basic and acidic residues" evidence="1">
    <location>
        <begin position="729"/>
        <end position="743"/>
    </location>
</feature>
<organism evidence="3 4">
    <name type="scientific">Coemansia biformis</name>
    <dbReference type="NCBI Taxonomy" id="1286918"/>
    <lineage>
        <taxon>Eukaryota</taxon>
        <taxon>Fungi</taxon>
        <taxon>Fungi incertae sedis</taxon>
        <taxon>Zoopagomycota</taxon>
        <taxon>Kickxellomycotina</taxon>
        <taxon>Kickxellomycetes</taxon>
        <taxon>Kickxellales</taxon>
        <taxon>Kickxellaceae</taxon>
        <taxon>Coemansia</taxon>
    </lineage>
</organism>
<feature type="domain" description="BRCT" evidence="2">
    <location>
        <begin position="35"/>
        <end position="96"/>
    </location>
</feature>
<feature type="compositionally biased region" description="Polar residues" evidence="1">
    <location>
        <begin position="474"/>
        <end position="499"/>
    </location>
</feature>
<dbReference type="InterPro" id="IPR001357">
    <property type="entry name" value="BRCT_dom"/>
</dbReference>
<name>A0A9W7YJB1_9FUNG</name>
<feature type="compositionally biased region" description="Low complexity" evidence="1">
    <location>
        <begin position="535"/>
        <end position="548"/>
    </location>
</feature>
<dbReference type="InterPro" id="IPR036420">
    <property type="entry name" value="BRCT_dom_sf"/>
</dbReference>
<feature type="compositionally biased region" description="Low complexity" evidence="1">
    <location>
        <begin position="279"/>
        <end position="293"/>
    </location>
</feature>
<dbReference type="EMBL" id="JANBOI010000001">
    <property type="protein sequence ID" value="KAJ1736226.1"/>
    <property type="molecule type" value="Genomic_DNA"/>
</dbReference>
<dbReference type="PROSITE" id="PS50172">
    <property type="entry name" value="BRCT"/>
    <property type="match status" value="1"/>
</dbReference>
<gene>
    <name evidence="3" type="ORF">LPJ61_000010</name>
</gene>
<feature type="region of interest" description="Disordered" evidence="1">
    <location>
        <begin position="389"/>
        <end position="635"/>
    </location>
</feature>
<comment type="caution">
    <text evidence="3">The sequence shown here is derived from an EMBL/GenBank/DDBJ whole genome shotgun (WGS) entry which is preliminary data.</text>
</comment>
<dbReference type="AlphaFoldDB" id="A0A9W7YJB1"/>
<sequence length="980" mass="103745">MRVQAQGPGALVRTVNGERVACKFYVYTFAGYSYFRNLIVQNGGRVLRDTEVDKADFAIHARYIHSANLTAPLCYPQFIRDCVRAGRMQDHGDYLIEDPGTQNQRGDLATQESRGNGSVVEVDEDEDDVIVQDVRRLYGDETLDADDHLTNSLLESQSRNISEYVAPGPGSPGAYSINSVDISDSDYRTKRTLDRAARSFNDMPAASSSLARSSLFKSPARAAANEGTGSPARVLSQQPVNTPRPAPANGSRREGLRSALASRRSPSFVAARNVFEPSASTSAASLPAAEAATRGPSSTPRRSAGGSASKRTVASDRPGQFAVMDPELSLHVPPSPELEMPLTQAPMGPDFAFIQNLDGNGGSQESFRGSLSRARADEDRPLIQLVHTLSDEEYPDPMAFLVPRNPGPNTSEERANGDPQQAPASETHPEPPTPSGKGRKRRRGSTSESGYGEQPVPVVVKPHAASAALALDPSGSQPLLSPPRQLSQTSQATPGTQPMTAVRSRSFENCLTSPGQGGPDPLSNSWSASKRIRMSGTSTPSDSGSSSPEAPLAGAQVPNSAPGTTTTGAHQQPRPPAGAGGQADPLETRVAATVVLAEDSSSYPTTNSSAPHVSSLDVTTPIPHVSQTPDGPSQEALSTAVNKVGRVSVNMFSSVLLSSDLESSQLTEPVADTASVCADDASGENGADSGYIGAATLDGPATSSPHRPFADAASDASDDSAASGAAANDGKEGPTDAAHDNQARGEAGAAYATPPPQARSSPRRSRRLVATSAKVQRPSIRPAGPRRRTLDVPSRPRRASLRHLSTCQRLLELNRLSKSDGGLGIQMDPALAQPTRLVGGELCNSASRATASSSPSTPSHRATFSGAMRVLGDSEPMVTDLERLQYMCKVKGLIAGTDVSARESLRVLFQFTGDWVSARRHIVLGSRSLEEDCSWSDGEDNVLLQGLDSAKMEELRERKGSVEVYRRLQFLNTFYGLWAQ</sequence>
<protein>
    <recommendedName>
        <fullName evidence="2">BRCT domain-containing protein</fullName>
    </recommendedName>
</protein>
<feature type="compositionally biased region" description="Polar residues" evidence="1">
    <location>
        <begin position="557"/>
        <end position="570"/>
    </location>
</feature>
<dbReference type="OrthoDB" id="5578978at2759"/>
<feature type="compositionally biased region" description="Polar residues" evidence="1">
    <location>
        <begin position="599"/>
        <end position="618"/>
    </location>
</feature>
<feature type="compositionally biased region" description="Polar residues" evidence="1">
    <location>
        <begin position="100"/>
        <end position="116"/>
    </location>
</feature>